<evidence type="ECO:0000256" key="3">
    <source>
        <dbReference type="PIRSR" id="PIRSR002825-1"/>
    </source>
</evidence>
<dbReference type="InterPro" id="IPR006059">
    <property type="entry name" value="SBP"/>
</dbReference>
<dbReference type="Proteomes" id="UP000238157">
    <property type="component" value="Unassembled WGS sequence"/>
</dbReference>
<dbReference type="InterPro" id="IPR026045">
    <property type="entry name" value="Ferric-bd"/>
</dbReference>
<dbReference type="Pfam" id="PF13416">
    <property type="entry name" value="SBP_bac_8"/>
    <property type="match status" value="1"/>
</dbReference>
<feature type="binding site" evidence="3">
    <location>
        <position position="48"/>
    </location>
    <ligand>
        <name>Fe cation</name>
        <dbReference type="ChEBI" id="CHEBI:24875"/>
    </ligand>
</feature>
<dbReference type="PANTHER" id="PTHR30006:SF15">
    <property type="entry name" value="IRON-UTILIZATION PERIPLASMIC PROTEIN"/>
    <property type="match status" value="1"/>
</dbReference>
<proteinExistence type="inferred from homology"/>
<comment type="similarity">
    <text evidence="1">Belongs to the bacterial solute-binding protein 1 family.</text>
</comment>
<evidence type="ECO:0000313" key="4">
    <source>
        <dbReference type="EMBL" id="PRY89666.1"/>
    </source>
</evidence>
<keyword evidence="3" id="KW-0408">Iron</keyword>
<dbReference type="PIRSF" id="PIRSF002825">
    <property type="entry name" value="CfbpA"/>
    <property type="match status" value="1"/>
</dbReference>
<dbReference type="GO" id="GO:0046872">
    <property type="term" value="F:metal ion binding"/>
    <property type="evidence" value="ECO:0007669"/>
    <property type="project" value="UniProtKB-KW"/>
</dbReference>
<keyword evidence="3" id="KW-0479">Metal-binding</keyword>
<keyword evidence="2" id="KW-0732">Signal</keyword>
<reference evidence="4 5" key="1">
    <citation type="submission" date="2018-03" db="EMBL/GenBank/DDBJ databases">
        <title>Genomic Encyclopedia of Archaeal and Bacterial Type Strains, Phase II (KMG-II): from individual species to whole genera.</title>
        <authorList>
            <person name="Goeker M."/>
        </authorList>
    </citation>
    <scope>NUCLEOTIDE SEQUENCE [LARGE SCALE GENOMIC DNA]</scope>
    <source>
        <strain evidence="4 5">DSM 27929</strain>
    </source>
</reference>
<dbReference type="RefSeq" id="WP_106132366.1">
    <property type="nucleotide sequence ID" value="NZ_PVTR01000002.1"/>
</dbReference>
<gene>
    <name evidence="4" type="ORF">CLW00_102142</name>
</gene>
<dbReference type="AlphaFoldDB" id="A0A2T0WSJ8"/>
<feature type="binding site" evidence="3">
    <location>
        <position position="235"/>
    </location>
    <ligand>
        <name>Fe cation</name>
        <dbReference type="ChEBI" id="CHEBI:24875"/>
    </ligand>
</feature>
<sequence length="354" mass="39240">MINFASKSRKKMIKSILKSTIVLLFGGLLFSCGDGSQEDVVNVYTHRHYEADQQLFDKFTEATGIKVNVVSASADELIQKLELEGASSPADVLITVDAGRLHRAVSKDLLQEVSSSTLESNIPSKFRDPKGYWFGLTYRARIFAYSKERVNPETLSTYEALTEEEWNGRVLTRSSENIYNQSLLASIIAHHGKEGAEQWASALLANMARSPKGSDRDQVKAVAAGEGDVAIVNTYYIGIMLNDSNEEERKAAEKIALFFPNQDDRGTHINISGAGVTKYAPNKDNAVKLIEFLSNQESQELLANINFEYPVNPNVEFSPLLKSWGEFKSDDLNLSVLGDNNSDAVVIFDKVGWK</sequence>
<dbReference type="GO" id="GO:0030288">
    <property type="term" value="C:outer membrane-bounded periplasmic space"/>
    <property type="evidence" value="ECO:0007669"/>
    <property type="project" value="TreeGrafter"/>
</dbReference>
<name>A0A2T0WSJ8_9BACT</name>
<evidence type="ECO:0000256" key="2">
    <source>
        <dbReference type="ARBA" id="ARBA00022729"/>
    </source>
</evidence>
<comment type="caution">
    <text evidence="4">The sequence shown here is derived from an EMBL/GenBank/DDBJ whole genome shotgun (WGS) entry which is preliminary data.</text>
</comment>
<accession>A0A2T0WSJ8</accession>
<feature type="binding site" evidence="3">
    <location>
        <position position="236"/>
    </location>
    <ligand>
        <name>Fe cation</name>
        <dbReference type="ChEBI" id="CHEBI:24875"/>
    </ligand>
</feature>
<protein>
    <submittedName>
        <fullName evidence="4">Iron(III) transport system substrate-binding protein</fullName>
    </submittedName>
</protein>
<dbReference type="CDD" id="cd13542">
    <property type="entry name" value="PBP2_FutA1_ilke"/>
    <property type="match status" value="1"/>
</dbReference>
<dbReference type="SUPFAM" id="SSF53850">
    <property type="entry name" value="Periplasmic binding protein-like II"/>
    <property type="match status" value="1"/>
</dbReference>
<evidence type="ECO:0000313" key="5">
    <source>
        <dbReference type="Proteomes" id="UP000238157"/>
    </source>
</evidence>
<dbReference type="EMBL" id="PVTR01000002">
    <property type="protein sequence ID" value="PRY89666.1"/>
    <property type="molecule type" value="Genomic_DNA"/>
</dbReference>
<keyword evidence="5" id="KW-1185">Reference proteome</keyword>
<dbReference type="Gene3D" id="3.40.190.10">
    <property type="entry name" value="Periplasmic binding protein-like II"/>
    <property type="match status" value="2"/>
</dbReference>
<organism evidence="4 5">
    <name type="scientific">Mongoliibacter ruber</name>
    <dbReference type="NCBI Taxonomy" id="1750599"/>
    <lineage>
        <taxon>Bacteria</taxon>
        <taxon>Pseudomonadati</taxon>
        <taxon>Bacteroidota</taxon>
        <taxon>Cytophagia</taxon>
        <taxon>Cytophagales</taxon>
        <taxon>Cyclobacteriaceae</taxon>
        <taxon>Mongoliibacter</taxon>
    </lineage>
</organism>
<dbReference type="OrthoDB" id="9769319at2"/>
<evidence type="ECO:0000256" key="1">
    <source>
        <dbReference type="ARBA" id="ARBA00008520"/>
    </source>
</evidence>
<dbReference type="PROSITE" id="PS51257">
    <property type="entry name" value="PROKAR_LIPOPROTEIN"/>
    <property type="match status" value="1"/>
</dbReference>
<dbReference type="PANTHER" id="PTHR30006">
    <property type="entry name" value="THIAMINE-BINDING PERIPLASMIC PROTEIN-RELATED"/>
    <property type="match status" value="1"/>
</dbReference>